<accession>A0ABQ7I0S0</accession>
<dbReference type="Pfam" id="PF03124">
    <property type="entry name" value="EXS"/>
    <property type="match status" value="1"/>
</dbReference>
<evidence type="ECO:0000256" key="7">
    <source>
        <dbReference type="SAM" id="Phobius"/>
    </source>
</evidence>
<feature type="compositionally biased region" description="Polar residues" evidence="6">
    <location>
        <begin position="129"/>
        <end position="138"/>
    </location>
</feature>
<proteinExistence type="inferred from homology"/>
<dbReference type="PANTHER" id="PTHR10783">
    <property type="entry name" value="XENOTROPIC AND POLYTROPIC RETROVIRUS RECEPTOR 1-RELATED"/>
    <property type="match status" value="1"/>
</dbReference>
<feature type="region of interest" description="Disordered" evidence="6">
    <location>
        <begin position="119"/>
        <end position="151"/>
    </location>
</feature>
<dbReference type="PANTHER" id="PTHR10783:SF103">
    <property type="entry name" value="SOLUTE CARRIER FAMILY 53 MEMBER 1"/>
    <property type="match status" value="1"/>
</dbReference>
<evidence type="ECO:0000256" key="2">
    <source>
        <dbReference type="ARBA" id="ARBA00009665"/>
    </source>
</evidence>
<evidence type="ECO:0000313" key="10">
    <source>
        <dbReference type="EMBL" id="KAF7684039.1"/>
    </source>
</evidence>
<feature type="domain" description="SPX" evidence="9">
    <location>
        <begin position="1"/>
        <end position="227"/>
    </location>
</feature>
<feature type="transmembrane region" description="Helical" evidence="7">
    <location>
        <begin position="547"/>
        <end position="568"/>
    </location>
</feature>
<dbReference type="EMBL" id="SBIQ01000032">
    <property type="protein sequence ID" value="KAF7684039.1"/>
    <property type="molecule type" value="Genomic_DNA"/>
</dbReference>
<dbReference type="InterPro" id="IPR004331">
    <property type="entry name" value="SPX_dom"/>
</dbReference>
<protein>
    <submittedName>
        <fullName evidence="10">Phosphate transporter PHO1 like protein 7</fullName>
    </submittedName>
</protein>
<keyword evidence="4 7" id="KW-1133">Transmembrane helix</keyword>
<dbReference type="PROSITE" id="PS51380">
    <property type="entry name" value="EXS"/>
    <property type="match status" value="1"/>
</dbReference>
<name>A0ABQ7I0S0_9MICR</name>
<feature type="transmembrane region" description="Helical" evidence="7">
    <location>
        <begin position="277"/>
        <end position="294"/>
    </location>
</feature>
<evidence type="ECO:0000313" key="11">
    <source>
        <dbReference type="Proteomes" id="UP001516464"/>
    </source>
</evidence>
<gene>
    <name evidence="10" type="primary">PHO1-H7</name>
    <name evidence="10" type="ORF">TCON_0756</name>
</gene>
<comment type="similarity">
    <text evidence="2">Belongs to the SYG1 (TC 2.A.94) family.</text>
</comment>
<dbReference type="Proteomes" id="UP001516464">
    <property type="component" value="Unassembled WGS sequence"/>
</dbReference>
<evidence type="ECO:0000259" key="9">
    <source>
        <dbReference type="PROSITE" id="PS51382"/>
    </source>
</evidence>
<feature type="compositionally biased region" description="Basic and acidic residues" evidence="6">
    <location>
        <begin position="140"/>
        <end position="150"/>
    </location>
</feature>
<sequence length="631" mass="74520">MLFLETLKENRIGEWKDEYIAYKKLKFVLKTERKEFIKEVMKEIMRVNEFFVSLEAKAREDKVILFRNIKKHRNIPECLKEIFDENALSDKKDDKKDDIKESIVIDNGEVKDEINDRIIPQTDEDESSNKCNTVADQSTSEEKNMSRSETRNSGIKHIFKRGARQFLNQFNIKERISWKSQENSIINFLALLNSIERYRDLNLTGFRKILKKYDKKYGENTLEKLYPVVDSSYFSSSVHVPELVNQARVVYKVLFAKNPAMAKRAFKRIEVGAKGNHVASFFAGVFLTTSYILWDSIDLSSTKKYQFFYFLFYPLLSALIFGLTMELLKRKSINYSHILKLNPLVKTGLSQYFLLITALLILHTGGVYIVSKYNVLSFGYIFLLISAIVVCPFNIFYKDSRYFFVGTFCECLFAPFFEVKFRHFLIADCVLSCSYSIVLGYKYFFGDPGWFRLFLITFFPLHIRVLQCLRRYYDTWDMFPHLFNCLKYLLSVTFTFISIYSNEYPSKFSNSSKIVIGIINSTYSSAWDIIVDYAIDRQERIFPYPVYYILPLYNIFGRFAWTLCYFFNNIPHQLAVIEIIRRYFWALMRIEVEHLNNQDKLKEIRHRIAGNGDLFYQKDIPEITEADEEIV</sequence>
<feature type="domain" description="EXS" evidence="8">
    <location>
        <begin position="444"/>
        <end position="622"/>
    </location>
</feature>
<comment type="subcellular location">
    <subcellularLocation>
        <location evidence="1">Membrane</location>
        <topology evidence="1">Multi-pass membrane protein</topology>
    </subcellularLocation>
</comment>
<comment type="caution">
    <text evidence="10">The sequence shown here is derived from an EMBL/GenBank/DDBJ whole genome shotgun (WGS) entry which is preliminary data.</text>
</comment>
<feature type="transmembrane region" description="Helical" evidence="7">
    <location>
        <begin position="377"/>
        <end position="397"/>
    </location>
</feature>
<dbReference type="InterPro" id="IPR004342">
    <property type="entry name" value="EXS_C"/>
</dbReference>
<feature type="transmembrane region" description="Helical" evidence="7">
    <location>
        <begin position="306"/>
        <end position="328"/>
    </location>
</feature>
<keyword evidence="5 7" id="KW-0472">Membrane</keyword>
<reference evidence="10 11" key="1">
    <citation type="submission" date="2019-01" db="EMBL/GenBank/DDBJ databases">
        <title>Genomes sequencing and comparative genomics of infectious freshwater microsporidia, Cucumispora dikerogammari and Thelohania contejeani.</title>
        <authorList>
            <person name="Cormier A."/>
            <person name="Giraud I."/>
            <person name="Wattier R."/>
            <person name="Teixeira M."/>
            <person name="Grandjean F."/>
            <person name="Rigaud T."/>
            <person name="Cordaux R."/>
        </authorList>
    </citation>
    <scope>NUCLEOTIDE SEQUENCE [LARGE SCALE GENOMIC DNA]</scope>
    <source>
        <strain evidence="10">T1</strain>
        <tissue evidence="10">Spores</tissue>
    </source>
</reference>
<dbReference type="Pfam" id="PF03105">
    <property type="entry name" value="SPX"/>
    <property type="match status" value="1"/>
</dbReference>
<feature type="transmembrane region" description="Helical" evidence="7">
    <location>
        <begin position="450"/>
        <end position="469"/>
    </location>
</feature>
<evidence type="ECO:0000259" key="8">
    <source>
        <dbReference type="PROSITE" id="PS51380"/>
    </source>
</evidence>
<feature type="transmembrane region" description="Helical" evidence="7">
    <location>
        <begin position="481"/>
        <end position="502"/>
    </location>
</feature>
<evidence type="ECO:0000256" key="3">
    <source>
        <dbReference type="ARBA" id="ARBA00022692"/>
    </source>
</evidence>
<organism evidence="10 11">
    <name type="scientific">Astathelohania contejeani</name>
    <dbReference type="NCBI Taxonomy" id="164912"/>
    <lineage>
        <taxon>Eukaryota</taxon>
        <taxon>Fungi</taxon>
        <taxon>Fungi incertae sedis</taxon>
        <taxon>Microsporidia</taxon>
        <taxon>Astathelohaniidae</taxon>
        <taxon>Astathelohania</taxon>
    </lineage>
</organism>
<keyword evidence="3 7" id="KW-0812">Transmembrane</keyword>
<evidence type="ECO:0000256" key="5">
    <source>
        <dbReference type="ARBA" id="ARBA00023136"/>
    </source>
</evidence>
<evidence type="ECO:0000256" key="1">
    <source>
        <dbReference type="ARBA" id="ARBA00004141"/>
    </source>
</evidence>
<evidence type="ECO:0000256" key="4">
    <source>
        <dbReference type="ARBA" id="ARBA00022989"/>
    </source>
</evidence>
<feature type="transmembrane region" description="Helical" evidence="7">
    <location>
        <begin position="349"/>
        <end position="371"/>
    </location>
</feature>
<keyword evidence="11" id="KW-1185">Reference proteome</keyword>
<evidence type="ECO:0000256" key="6">
    <source>
        <dbReference type="SAM" id="MobiDB-lite"/>
    </source>
</evidence>
<dbReference type="PROSITE" id="PS51382">
    <property type="entry name" value="SPX"/>
    <property type="match status" value="1"/>
</dbReference>